<dbReference type="Gene3D" id="3.30.1520.10">
    <property type="entry name" value="Phox-like domain"/>
    <property type="match status" value="1"/>
</dbReference>
<protein>
    <recommendedName>
        <fullName evidence="11">PX domain-containing protein</fullName>
    </recommendedName>
</protein>
<dbReference type="PANTHER" id="PTHR46856">
    <property type="entry name" value="PX DOMAIN-CONTAINING PROTEIN EREL1-RELATED"/>
    <property type="match status" value="1"/>
</dbReference>
<evidence type="ECO:0000256" key="4">
    <source>
        <dbReference type="ARBA" id="ARBA00022490"/>
    </source>
</evidence>
<evidence type="ECO:0000313" key="12">
    <source>
        <dbReference type="EMBL" id="KAG6519272.1"/>
    </source>
</evidence>
<feature type="region of interest" description="Disordered" evidence="10">
    <location>
        <begin position="89"/>
        <end position="115"/>
    </location>
</feature>
<keyword evidence="5" id="KW-0653">Protein transport</keyword>
<feature type="compositionally biased region" description="Polar residues" evidence="10">
    <location>
        <begin position="271"/>
        <end position="286"/>
    </location>
</feature>
<sequence>MWDISLLQISHLFSLRNEAEEEETRRKDVRWRSCNQCTERKWLMLIGLFGGLFLAGTCFSRCSCRSCALIVISAPRFASISPRSEFHSWRKMPRNSPPKHRHDRTSPLPLGMDWSPPPKRWDGRNTVWPHNPQTGWSYCVTVPSWNVQTEPGASHGSFLNPIIFYRIHVGIQSPEGVSTSHELLRRFSDFLQLYSVIKKAFPRKDFPLAPPKHALLRINSSHVFLEERRYALEEWMGKLLSDIDLARSAQVAVFLELEAAARSAFQCVNNATDSSSSTGTNATNPLSLAKPTSSVSVADSSTAISNLPHASLDSCYNNANDSSDIATERKGMIRVSQASAEDVSLLVHDHSVNVNVEIRNDIIGGSFFDRPEDFSRCSKLNDRKEHPVPEREIVGASSSRDVMEFISDQDHDTLPGHARKFSTESFGSDISSTRGSELSSAGVTNSIWEGSLDAPGDAEVVNATDGSGTQILENSQIVLPFDQRQKLNRVLVGMQQRLATAKTDMDDLIARLNQEMAGKEYLRTKVKDLEVEVEANEQKGKENLQQAILNERERATQMQWDMDELCRKCSEMEAKLMFEQVQSLSDAFNERNCSELEKEIANEEKESLQQGLDNNQEKLDNMRKLMEELELKSKADIKVLVQEVKVLRKSQADLKEMLNRSSKEKTELEGIVLKEKQRLSNAKSANDTLLHECQVFRDRFKESSVSFLTDEEDKFATTSSSLSDVFDLLATSDNRINLLLAEAHLLAQNYKVAPIDVHAVQSNEMSECLILPNETDDEIREILTDAIIDNLQLKKQINSVVKRALNTVSKLEKEDTIEAPSRKTVLNHFLER</sequence>
<dbReference type="SUPFAM" id="SSF64268">
    <property type="entry name" value="PX domain"/>
    <property type="match status" value="1"/>
</dbReference>
<dbReference type="Proteomes" id="UP000734854">
    <property type="component" value="Unassembled WGS sequence"/>
</dbReference>
<dbReference type="GO" id="GO:0035091">
    <property type="term" value="F:phosphatidylinositol binding"/>
    <property type="evidence" value="ECO:0007669"/>
    <property type="project" value="InterPro"/>
</dbReference>
<comment type="function">
    <text evidence="8">Acts as an effector of RABF2A and RABF2B. Involved in vacuolar transport of storage proteins. Regulates membrane trafficking to protein storage vacuoles (PSVs). Binds specifically to phosphatidylinositol 3-monophosphate (PtdIns3P).</text>
</comment>
<feature type="region of interest" description="Disordered" evidence="10">
    <location>
        <begin position="271"/>
        <end position="291"/>
    </location>
</feature>
<evidence type="ECO:0000256" key="8">
    <source>
        <dbReference type="ARBA" id="ARBA00055681"/>
    </source>
</evidence>
<dbReference type="PROSITE" id="PS50195">
    <property type="entry name" value="PX"/>
    <property type="match status" value="1"/>
</dbReference>
<proteinExistence type="predicted"/>
<evidence type="ECO:0000256" key="2">
    <source>
        <dbReference type="ARBA" id="ARBA00004514"/>
    </source>
</evidence>
<dbReference type="InterPro" id="IPR044588">
    <property type="entry name" value="EREX-like"/>
</dbReference>
<dbReference type="SMART" id="SM00312">
    <property type="entry name" value="PX"/>
    <property type="match status" value="1"/>
</dbReference>
<organism evidence="12 13">
    <name type="scientific">Zingiber officinale</name>
    <name type="common">Ginger</name>
    <name type="synonym">Amomum zingiber</name>
    <dbReference type="NCBI Taxonomy" id="94328"/>
    <lineage>
        <taxon>Eukaryota</taxon>
        <taxon>Viridiplantae</taxon>
        <taxon>Streptophyta</taxon>
        <taxon>Embryophyta</taxon>
        <taxon>Tracheophyta</taxon>
        <taxon>Spermatophyta</taxon>
        <taxon>Magnoliopsida</taxon>
        <taxon>Liliopsida</taxon>
        <taxon>Zingiberales</taxon>
        <taxon>Zingiberaceae</taxon>
        <taxon>Zingiber</taxon>
    </lineage>
</organism>
<dbReference type="EMBL" id="JACMSC010000006">
    <property type="protein sequence ID" value="KAG6519272.1"/>
    <property type="molecule type" value="Genomic_DNA"/>
</dbReference>
<evidence type="ECO:0000256" key="10">
    <source>
        <dbReference type="SAM" id="MobiDB-lite"/>
    </source>
</evidence>
<dbReference type="FunFam" id="3.30.1520.10:FF:000060">
    <property type="entry name" value="Phox (PX) domain-containing protein"/>
    <property type="match status" value="1"/>
</dbReference>
<feature type="domain" description="PX" evidence="11">
    <location>
        <begin position="143"/>
        <end position="262"/>
    </location>
</feature>
<name>A0A8J5LHF5_ZINOF</name>
<evidence type="ECO:0000313" key="13">
    <source>
        <dbReference type="Proteomes" id="UP000734854"/>
    </source>
</evidence>
<dbReference type="GO" id="GO:0015031">
    <property type="term" value="P:protein transport"/>
    <property type="evidence" value="ECO:0007669"/>
    <property type="project" value="UniProtKB-KW"/>
</dbReference>
<keyword evidence="4" id="KW-0963">Cytoplasm</keyword>
<keyword evidence="7" id="KW-0472">Membrane</keyword>
<dbReference type="Pfam" id="PF00787">
    <property type="entry name" value="PX"/>
    <property type="match status" value="1"/>
</dbReference>
<evidence type="ECO:0000256" key="5">
    <source>
        <dbReference type="ARBA" id="ARBA00022927"/>
    </source>
</evidence>
<feature type="compositionally biased region" description="Basic residues" evidence="10">
    <location>
        <begin position="89"/>
        <end position="103"/>
    </location>
</feature>
<dbReference type="GO" id="GO:0005829">
    <property type="term" value="C:cytosol"/>
    <property type="evidence" value="ECO:0007669"/>
    <property type="project" value="UniProtKB-SubCell"/>
</dbReference>
<evidence type="ECO:0000259" key="11">
    <source>
        <dbReference type="PROSITE" id="PS50195"/>
    </source>
</evidence>
<comment type="subcellular location">
    <subcellularLocation>
        <location evidence="2">Cytoplasm</location>
        <location evidence="2">Cytosol</location>
    </subcellularLocation>
    <subcellularLocation>
        <location evidence="1">Endosome membrane</location>
        <topology evidence="1">Peripheral membrane protein</topology>
    </subcellularLocation>
</comment>
<accession>A0A8J5LHF5</accession>
<evidence type="ECO:0000256" key="1">
    <source>
        <dbReference type="ARBA" id="ARBA00004481"/>
    </source>
</evidence>
<evidence type="ECO:0000256" key="3">
    <source>
        <dbReference type="ARBA" id="ARBA00022448"/>
    </source>
</evidence>
<keyword evidence="13" id="KW-1185">Reference proteome</keyword>
<keyword evidence="3" id="KW-0813">Transport</keyword>
<dbReference type="InterPro" id="IPR036871">
    <property type="entry name" value="PX_dom_sf"/>
</dbReference>
<comment type="caution">
    <text evidence="12">The sequence shown here is derived from an EMBL/GenBank/DDBJ whole genome shotgun (WGS) entry which is preliminary data.</text>
</comment>
<reference evidence="12 13" key="1">
    <citation type="submission" date="2020-08" db="EMBL/GenBank/DDBJ databases">
        <title>Plant Genome Project.</title>
        <authorList>
            <person name="Zhang R.-G."/>
        </authorList>
    </citation>
    <scope>NUCLEOTIDE SEQUENCE [LARGE SCALE GENOMIC DNA]</scope>
    <source>
        <tissue evidence="12">Rhizome</tissue>
    </source>
</reference>
<dbReference type="AlphaFoldDB" id="A0A8J5LHF5"/>
<evidence type="ECO:0000256" key="9">
    <source>
        <dbReference type="SAM" id="Coils"/>
    </source>
</evidence>
<dbReference type="PANTHER" id="PTHR46856:SF1">
    <property type="entry name" value="PX DOMAIN-CONTAINING PROTEIN EREL1-RELATED"/>
    <property type="match status" value="1"/>
</dbReference>
<dbReference type="GO" id="GO:0010008">
    <property type="term" value="C:endosome membrane"/>
    <property type="evidence" value="ECO:0007669"/>
    <property type="project" value="UniProtKB-SubCell"/>
</dbReference>
<feature type="coiled-coil region" evidence="9">
    <location>
        <begin position="586"/>
        <end position="635"/>
    </location>
</feature>
<evidence type="ECO:0000256" key="7">
    <source>
        <dbReference type="ARBA" id="ARBA00023136"/>
    </source>
</evidence>
<gene>
    <name evidence="12" type="ORF">ZIOFF_022765</name>
</gene>
<keyword evidence="6 9" id="KW-0175">Coiled coil</keyword>
<dbReference type="InterPro" id="IPR001683">
    <property type="entry name" value="PX_dom"/>
</dbReference>
<evidence type="ECO:0000256" key="6">
    <source>
        <dbReference type="ARBA" id="ARBA00023054"/>
    </source>
</evidence>